<dbReference type="AlphaFoldDB" id="A0A2Z2NYR3"/>
<dbReference type="CDD" id="cd04471">
    <property type="entry name" value="S1_RNase_R"/>
    <property type="match status" value="1"/>
</dbReference>
<dbReference type="InterPro" id="IPR009970">
    <property type="entry name" value="HC2"/>
</dbReference>
<protein>
    <recommendedName>
        <fullName evidence="10">Ribonuclease R</fullName>
        <shortName evidence="10">RNase R</shortName>
        <ecNumber evidence="10">3.1.13.1</ecNumber>
    </recommendedName>
</protein>
<dbReference type="NCBIfam" id="TIGR00358">
    <property type="entry name" value="3_prime_RNase"/>
    <property type="match status" value="1"/>
</dbReference>
<gene>
    <name evidence="13" type="primary">rnr_2</name>
    <name evidence="10" type="synonym">rnr</name>
    <name evidence="13" type="ORF">IMCC3135_25035</name>
</gene>
<comment type="similarity">
    <text evidence="10">Belongs to the RNR ribonuclease family. RNase R subfamily.</text>
</comment>
<keyword evidence="9 10" id="KW-0694">RNA-binding</keyword>
<keyword evidence="5 10" id="KW-0963">Cytoplasm</keyword>
<dbReference type="EC" id="3.1.13.1" evidence="10"/>
<accession>A0A2Z2NYR3</accession>
<dbReference type="InterPro" id="IPR011805">
    <property type="entry name" value="RNase_R"/>
</dbReference>
<dbReference type="NCBIfam" id="TIGR02063">
    <property type="entry name" value="RNase_R"/>
    <property type="match status" value="1"/>
</dbReference>
<dbReference type="Proteomes" id="UP000250079">
    <property type="component" value="Chromosome"/>
</dbReference>
<evidence type="ECO:0000256" key="9">
    <source>
        <dbReference type="ARBA" id="ARBA00022884"/>
    </source>
</evidence>
<dbReference type="InterPro" id="IPR012340">
    <property type="entry name" value="NA-bd_OB-fold"/>
</dbReference>
<dbReference type="SMART" id="SM00316">
    <property type="entry name" value="S1"/>
    <property type="match status" value="1"/>
</dbReference>
<dbReference type="InterPro" id="IPR001900">
    <property type="entry name" value="RNase_II/R"/>
</dbReference>
<keyword evidence="8 10" id="KW-0269">Exonuclease</keyword>
<keyword evidence="6 10" id="KW-0540">Nuclease</keyword>
<dbReference type="GO" id="GO:0003723">
    <property type="term" value="F:RNA binding"/>
    <property type="evidence" value="ECO:0007669"/>
    <property type="project" value="UniProtKB-UniRule"/>
</dbReference>
<comment type="function">
    <text evidence="2">Might have a role in establishing the nucleoid structure of elementary bodies.</text>
</comment>
<dbReference type="InterPro" id="IPR011129">
    <property type="entry name" value="CSD"/>
</dbReference>
<feature type="region of interest" description="Disordered" evidence="11">
    <location>
        <begin position="751"/>
        <end position="860"/>
    </location>
</feature>
<dbReference type="PANTHER" id="PTHR23355:SF9">
    <property type="entry name" value="DIS3-LIKE EXONUCLEASE 2"/>
    <property type="match status" value="1"/>
</dbReference>
<dbReference type="RefSeq" id="WP_088920028.1">
    <property type="nucleotide sequence ID" value="NZ_CP018632.1"/>
</dbReference>
<dbReference type="InterPro" id="IPR022966">
    <property type="entry name" value="RNase_II/R_CS"/>
</dbReference>
<evidence type="ECO:0000256" key="8">
    <source>
        <dbReference type="ARBA" id="ARBA00022839"/>
    </source>
</evidence>
<feature type="region of interest" description="Disordered" evidence="11">
    <location>
        <begin position="1"/>
        <end position="26"/>
    </location>
</feature>
<dbReference type="InterPro" id="IPR040476">
    <property type="entry name" value="CSD2"/>
</dbReference>
<dbReference type="PROSITE" id="PS01175">
    <property type="entry name" value="RIBONUCLEASE_II"/>
    <property type="match status" value="1"/>
</dbReference>
<evidence type="ECO:0000256" key="10">
    <source>
        <dbReference type="HAMAP-Rule" id="MF_01895"/>
    </source>
</evidence>
<feature type="compositionally biased region" description="Basic residues" evidence="11">
    <location>
        <begin position="825"/>
        <end position="834"/>
    </location>
</feature>
<dbReference type="Gene3D" id="2.40.50.140">
    <property type="entry name" value="Nucleic acid-binding proteins"/>
    <property type="match status" value="2"/>
</dbReference>
<dbReference type="EMBL" id="CP018632">
    <property type="protein sequence ID" value="ASJ75071.1"/>
    <property type="molecule type" value="Genomic_DNA"/>
</dbReference>
<organism evidence="13 14">
    <name type="scientific">Granulosicoccus antarcticus IMCC3135</name>
    <dbReference type="NCBI Taxonomy" id="1192854"/>
    <lineage>
        <taxon>Bacteria</taxon>
        <taxon>Pseudomonadati</taxon>
        <taxon>Pseudomonadota</taxon>
        <taxon>Gammaproteobacteria</taxon>
        <taxon>Chromatiales</taxon>
        <taxon>Granulosicoccaceae</taxon>
        <taxon>Granulosicoccus</taxon>
    </lineage>
</organism>
<dbReference type="OrthoDB" id="9764149at2"/>
<reference evidence="13 14" key="1">
    <citation type="submission" date="2016-12" db="EMBL/GenBank/DDBJ databases">
        <authorList>
            <person name="Song W.-J."/>
            <person name="Kurnit D.M."/>
        </authorList>
    </citation>
    <scope>NUCLEOTIDE SEQUENCE [LARGE SCALE GENOMIC DNA]</scope>
    <source>
        <strain evidence="13 14">IMCC3135</strain>
    </source>
</reference>
<proteinExistence type="inferred from homology"/>
<feature type="compositionally biased region" description="Low complexity" evidence="11">
    <location>
        <begin position="797"/>
        <end position="811"/>
    </location>
</feature>
<dbReference type="InterPro" id="IPR003029">
    <property type="entry name" value="S1_domain"/>
</dbReference>
<evidence type="ECO:0000256" key="11">
    <source>
        <dbReference type="SAM" id="MobiDB-lite"/>
    </source>
</evidence>
<evidence type="ECO:0000256" key="6">
    <source>
        <dbReference type="ARBA" id="ARBA00022722"/>
    </source>
</evidence>
<comment type="catalytic activity">
    <reaction evidence="1 10">
        <text>Exonucleolytic cleavage in the 3'- to 5'-direction to yield nucleoside 5'-phosphates.</text>
        <dbReference type="EC" id="3.1.13.1"/>
    </reaction>
</comment>
<sequence>MSVKKRGKSGASGDPFSSREQSKYESPIASREFITTVVKEEKGPMDFEALAEKLSLTGDDVGLEALRRRVGAMLRDGQLIKNRKGGLIPVDTEALIAGRISAHPDGFGFVITDDDDKDVYLNGKQMRQVLHGDRVVVCVTGTDQRGRREGRVVEVVERANKSLVGRLSIDRGTVVVLPDNKRIHQDLLISHGELGNAVNGDMVVAEITEQPTRRHQPVGRVVEVLGQHLRPGMEIDVALHSHGIPTEWPDEVVEQAASFSPTVAPTAAKERKDVRDLSLITIDGADARDFDDAVWCESLENGWRLIVAIADVAHYVSPDSPLDKEAVDRGTSVYFPGRVVPMLPEVLSNGLCSLNPDVDRLCMLCELTLDDKAVVKKTRFYNGIMRSHARLTYDQVSEMLTQPESDLRNKHQPLVPMIEELHRLYKALAKKRKKRGAIEFDSNETHIIFDENKKIREIVPIQRNDAHKLIEECMILANIEAAAFLEERQIPALYRVHAGPKADRLEDLRAFLALRSLSLGGGDAPGALDYAVLAEQIVDLPDRSVIQTVMLRSMQQAVYQPKNEGHFGLALDQYAHFTSPIRRYPDLLVHRAIKHALTRAKSSDYRYSLEAMQALGESCSMTERRAEEASREVVSWLKCEYMQEHVGSEFPGVISAVTSFGLFVELTGIHVEGLVHITNLSRDYYRFDQAAQALIGERTGRKYRLGESIVVRVAAVNLEDRKIDFNEVESDSSRAKSRKARAPEYVKPVIEQESAAPQQNGQNQDVVKSAEQRRQDKRRRKQKQRDRKRAAARAARKAAAASGATASQQAAPVVEAQLAAEHSSKRASKRRRNGKPATQNVAHADDANRNATAAPVASEPTVVKVDDHAANVGAAAHKQPVTAKKVARKKVANKASSVPVITSQRDTDKKGDHSDAVKKVASGKALRNKTVARDVVAQEPVVSKVAAKKKAIVRKKASVSQPAVGKVVAKKAVAKKAVAKKAATIASTSSKTAVKPALAKKAIAKKAVSKKAIVKKAVAKKAVAEKAVAKKAVAKKAVVSKVVAKKASAKVSAKKVAATRVVAPKAAVGKAVAKKVAAKKTATKVVSKKIAAAVPAVTRPAAGKVAAKKTGSNKISSKKAIGKKVSSKKIAASKPVAKKAVAKKAVAKKAVAKKAVASKPVAKKAIAKKAVASKSISKKSVGKKAIAKKIAVTKVTAKKIAVSKVTARKVTAKKAAVSKVAAKKRSGKKPGSSS</sequence>
<dbReference type="SUPFAM" id="SSF50249">
    <property type="entry name" value="Nucleic acid-binding proteins"/>
    <property type="match status" value="3"/>
</dbReference>
<dbReference type="GO" id="GO:0030527">
    <property type="term" value="F:structural constituent of chromatin"/>
    <property type="evidence" value="ECO:0007669"/>
    <property type="project" value="InterPro"/>
</dbReference>
<dbReference type="GO" id="GO:0006402">
    <property type="term" value="P:mRNA catabolic process"/>
    <property type="evidence" value="ECO:0007669"/>
    <property type="project" value="TreeGrafter"/>
</dbReference>
<feature type="compositionally biased region" description="Basic residues" evidence="11">
    <location>
        <begin position="775"/>
        <end position="796"/>
    </location>
</feature>
<dbReference type="GO" id="GO:0005829">
    <property type="term" value="C:cytosol"/>
    <property type="evidence" value="ECO:0007669"/>
    <property type="project" value="TreeGrafter"/>
</dbReference>
<evidence type="ECO:0000313" key="13">
    <source>
        <dbReference type="EMBL" id="ASJ75071.1"/>
    </source>
</evidence>
<evidence type="ECO:0000256" key="5">
    <source>
        <dbReference type="ARBA" id="ARBA00022490"/>
    </source>
</evidence>
<evidence type="ECO:0000256" key="3">
    <source>
        <dbReference type="ARBA" id="ARBA00004496"/>
    </source>
</evidence>
<dbReference type="HAMAP" id="MF_01895">
    <property type="entry name" value="RNase_R"/>
    <property type="match status" value="1"/>
</dbReference>
<keyword evidence="7 10" id="KW-0378">Hydrolase</keyword>
<evidence type="ECO:0000256" key="1">
    <source>
        <dbReference type="ARBA" id="ARBA00001849"/>
    </source>
</evidence>
<dbReference type="SMART" id="SM00357">
    <property type="entry name" value="CSP"/>
    <property type="match status" value="2"/>
</dbReference>
<dbReference type="PANTHER" id="PTHR23355">
    <property type="entry name" value="RIBONUCLEASE"/>
    <property type="match status" value="1"/>
</dbReference>
<dbReference type="Pfam" id="PF00575">
    <property type="entry name" value="S1"/>
    <property type="match status" value="1"/>
</dbReference>
<dbReference type="PROSITE" id="PS50126">
    <property type="entry name" value="S1"/>
    <property type="match status" value="1"/>
</dbReference>
<dbReference type="KEGG" id="gai:IMCC3135_25035"/>
<evidence type="ECO:0000313" key="14">
    <source>
        <dbReference type="Proteomes" id="UP000250079"/>
    </source>
</evidence>
<keyword evidence="14" id="KW-1185">Reference proteome</keyword>
<feature type="region of interest" description="Disordered" evidence="11">
    <location>
        <begin position="873"/>
        <end position="921"/>
    </location>
</feature>
<evidence type="ECO:0000259" key="12">
    <source>
        <dbReference type="PROSITE" id="PS50126"/>
    </source>
</evidence>
<dbReference type="GO" id="GO:0003677">
    <property type="term" value="F:DNA binding"/>
    <property type="evidence" value="ECO:0007669"/>
    <property type="project" value="InterPro"/>
</dbReference>
<dbReference type="SMART" id="SM00955">
    <property type="entry name" value="RNB"/>
    <property type="match status" value="1"/>
</dbReference>
<dbReference type="InterPro" id="IPR013223">
    <property type="entry name" value="RNase_B_OB_dom"/>
</dbReference>
<comment type="similarity">
    <text evidence="4">Belongs to the histone H1/H5 family. HCT subfamily.</text>
</comment>
<dbReference type="Pfam" id="PF00773">
    <property type="entry name" value="RNB"/>
    <property type="match status" value="1"/>
</dbReference>
<comment type="subcellular location">
    <subcellularLocation>
        <location evidence="3 10">Cytoplasm</location>
    </subcellularLocation>
</comment>
<dbReference type="GO" id="GO:0008859">
    <property type="term" value="F:exoribonuclease II activity"/>
    <property type="evidence" value="ECO:0007669"/>
    <property type="project" value="UniProtKB-UniRule"/>
</dbReference>
<feature type="region of interest" description="Disordered" evidence="11">
    <location>
        <begin position="1213"/>
        <end position="1234"/>
    </location>
</feature>
<evidence type="ECO:0000256" key="4">
    <source>
        <dbReference type="ARBA" id="ARBA00008424"/>
    </source>
</evidence>
<evidence type="ECO:0000256" key="2">
    <source>
        <dbReference type="ARBA" id="ARBA00002344"/>
    </source>
</evidence>
<dbReference type="Pfam" id="PF07382">
    <property type="entry name" value="HC2"/>
    <property type="match status" value="1"/>
</dbReference>
<name>A0A2Z2NYR3_9GAMM</name>
<dbReference type="GO" id="GO:0030261">
    <property type="term" value="P:chromosome condensation"/>
    <property type="evidence" value="ECO:0007669"/>
    <property type="project" value="InterPro"/>
</dbReference>
<dbReference type="Pfam" id="PF17876">
    <property type="entry name" value="CSD2"/>
    <property type="match status" value="1"/>
</dbReference>
<feature type="compositionally biased region" description="Basic and acidic residues" evidence="11">
    <location>
        <begin position="905"/>
        <end position="918"/>
    </location>
</feature>
<dbReference type="Pfam" id="PF08206">
    <property type="entry name" value="OB_RNB"/>
    <property type="match status" value="1"/>
</dbReference>
<evidence type="ECO:0000256" key="7">
    <source>
        <dbReference type="ARBA" id="ARBA00022801"/>
    </source>
</evidence>
<feature type="compositionally biased region" description="Polar residues" evidence="11">
    <location>
        <begin position="755"/>
        <end position="766"/>
    </location>
</feature>
<comment type="function">
    <text evidence="10">3'-5' exoribonuclease that releases 5'-nucleoside monophosphates and is involved in maturation of structured RNAs.</text>
</comment>
<feature type="domain" description="S1 motif" evidence="12">
    <location>
        <begin position="647"/>
        <end position="728"/>
    </location>
</feature>
<dbReference type="InterPro" id="IPR050180">
    <property type="entry name" value="RNR_Ribonuclease"/>
</dbReference>
<dbReference type="InterPro" id="IPR004476">
    <property type="entry name" value="RNase_II/RNase_R"/>
</dbReference>